<sequence length="48" mass="5244">MTLRVAPRYTTAAPYGSPKVPVRHITVARTAALHATAHRREPPLGQEP</sequence>
<dbReference type="EMBL" id="JABCUS010000026">
    <property type="protein sequence ID" value="NMX04216.1"/>
    <property type="molecule type" value="Genomic_DNA"/>
</dbReference>
<protein>
    <submittedName>
        <fullName evidence="1">Uncharacterized protein</fullName>
    </submittedName>
</protein>
<accession>A0A7Y0UUX0</accession>
<evidence type="ECO:0000313" key="1">
    <source>
        <dbReference type="EMBL" id="NMX04216.1"/>
    </source>
</evidence>
<organism evidence="1 2">
    <name type="scientific">Mobiluncus mulieris</name>
    <dbReference type="NCBI Taxonomy" id="2052"/>
    <lineage>
        <taxon>Bacteria</taxon>
        <taxon>Bacillati</taxon>
        <taxon>Actinomycetota</taxon>
        <taxon>Actinomycetes</taxon>
        <taxon>Actinomycetales</taxon>
        <taxon>Actinomycetaceae</taxon>
        <taxon>Mobiluncus</taxon>
    </lineage>
</organism>
<reference evidence="1 2" key="1">
    <citation type="submission" date="2020-04" db="EMBL/GenBank/DDBJ databases">
        <title>Antimicrobial susceptibility and clonality of vaginal-derived multi-drug resistant Mobiluncus isolates in China.</title>
        <authorList>
            <person name="Zhang X."/>
        </authorList>
    </citation>
    <scope>NUCLEOTIDE SEQUENCE [LARGE SCALE GENOMIC DNA]</scope>
    <source>
        <strain evidence="1 2">12</strain>
    </source>
</reference>
<name>A0A7Y0UUX0_9ACTO</name>
<dbReference type="RefSeq" id="WP_169763149.1">
    <property type="nucleotide sequence ID" value="NZ_JABCUQ010000001.1"/>
</dbReference>
<evidence type="ECO:0000313" key="2">
    <source>
        <dbReference type="Proteomes" id="UP000575397"/>
    </source>
</evidence>
<proteinExistence type="predicted"/>
<dbReference type="AlphaFoldDB" id="A0A7Y0UUX0"/>
<comment type="caution">
    <text evidence="1">The sequence shown here is derived from an EMBL/GenBank/DDBJ whole genome shotgun (WGS) entry which is preliminary data.</text>
</comment>
<dbReference type="Proteomes" id="UP000575397">
    <property type="component" value="Unassembled WGS sequence"/>
</dbReference>
<gene>
    <name evidence="1" type="ORF">HHJ77_09910</name>
</gene>